<dbReference type="InParanoid" id="A0A0D0DD95"/>
<sequence>ISLTKKTLKHYYLLTDSSEVYHIAMTLLLQDSWIETAKDLVKDEFEHSYANGIDGNINIKETIPDPQENKKDTNVFDNLAALAPPKPADLGSELTCYLNTDIEHVANPITW</sequence>
<name>A0A0D0DD95_9AGAM</name>
<dbReference type="Proteomes" id="UP000054538">
    <property type="component" value="Unassembled WGS sequence"/>
</dbReference>
<protein>
    <submittedName>
        <fullName evidence="1">Uncharacterized protein</fullName>
    </submittedName>
</protein>
<organism evidence="1 2">
    <name type="scientific">Paxillus rubicundulus Ve08.2h10</name>
    <dbReference type="NCBI Taxonomy" id="930991"/>
    <lineage>
        <taxon>Eukaryota</taxon>
        <taxon>Fungi</taxon>
        <taxon>Dikarya</taxon>
        <taxon>Basidiomycota</taxon>
        <taxon>Agaricomycotina</taxon>
        <taxon>Agaricomycetes</taxon>
        <taxon>Agaricomycetidae</taxon>
        <taxon>Boletales</taxon>
        <taxon>Paxilineae</taxon>
        <taxon>Paxillaceae</taxon>
        <taxon>Paxillus</taxon>
    </lineage>
</organism>
<gene>
    <name evidence="1" type="ORF">PAXRUDRAFT_163381</name>
</gene>
<keyword evidence="2" id="KW-1185">Reference proteome</keyword>
<dbReference type="AlphaFoldDB" id="A0A0D0DD95"/>
<feature type="non-terminal residue" evidence="1">
    <location>
        <position position="1"/>
    </location>
</feature>
<dbReference type="HOGENOM" id="CLU_009123_4_3_1"/>
<dbReference type="OrthoDB" id="3359487at2759"/>
<reference evidence="1 2" key="1">
    <citation type="submission" date="2014-04" db="EMBL/GenBank/DDBJ databases">
        <authorList>
            <consortium name="DOE Joint Genome Institute"/>
            <person name="Kuo A."/>
            <person name="Kohler A."/>
            <person name="Jargeat P."/>
            <person name="Nagy L.G."/>
            <person name="Floudas D."/>
            <person name="Copeland A."/>
            <person name="Barry K.W."/>
            <person name="Cichocki N."/>
            <person name="Veneault-Fourrey C."/>
            <person name="LaButti K."/>
            <person name="Lindquist E.A."/>
            <person name="Lipzen A."/>
            <person name="Lundell T."/>
            <person name="Morin E."/>
            <person name="Murat C."/>
            <person name="Sun H."/>
            <person name="Tunlid A."/>
            <person name="Henrissat B."/>
            <person name="Grigoriev I.V."/>
            <person name="Hibbett D.S."/>
            <person name="Martin F."/>
            <person name="Nordberg H.P."/>
            <person name="Cantor M.N."/>
            <person name="Hua S.X."/>
        </authorList>
    </citation>
    <scope>NUCLEOTIDE SEQUENCE [LARGE SCALE GENOMIC DNA]</scope>
    <source>
        <strain evidence="1 2">Ve08.2h10</strain>
    </source>
</reference>
<evidence type="ECO:0000313" key="2">
    <source>
        <dbReference type="Proteomes" id="UP000054538"/>
    </source>
</evidence>
<reference evidence="2" key="2">
    <citation type="submission" date="2015-01" db="EMBL/GenBank/DDBJ databases">
        <title>Evolutionary Origins and Diversification of the Mycorrhizal Mutualists.</title>
        <authorList>
            <consortium name="DOE Joint Genome Institute"/>
            <consortium name="Mycorrhizal Genomics Consortium"/>
            <person name="Kohler A."/>
            <person name="Kuo A."/>
            <person name="Nagy L.G."/>
            <person name="Floudas D."/>
            <person name="Copeland A."/>
            <person name="Barry K.W."/>
            <person name="Cichocki N."/>
            <person name="Veneault-Fourrey C."/>
            <person name="LaButti K."/>
            <person name="Lindquist E.A."/>
            <person name="Lipzen A."/>
            <person name="Lundell T."/>
            <person name="Morin E."/>
            <person name="Murat C."/>
            <person name="Riley R."/>
            <person name="Ohm R."/>
            <person name="Sun H."/>
            <person name="Tunlid A."/>
            <person name="Henrissat B."/>
            <person name="Grigoriev I.V."/>
            <person name="Hibbett D.S."/>
            <person name="Martin F."/>
        </authorList>
    </citation>
    <scope>NUCLEOTIDE SEQUENCE [LARGE SCALE GENOMIC DNA]</scope>
    <source>
        <strain evidence="2">Ve08.2h10</strain>
    </source>
</reference>
<dbReference type="EMBL" id="KN826518">
    <property type="protein sequence ID" value="KIK78664.1"/>
    <property type="molecule type" value="Genomic_DNA"/>
</dbReference>
<accession>A0A0D0DD95</accession>
<evidence type="ECO:0000313" key="1">
    <source>
        <dbReference type="EMBL" id="KIK78664.1"/>
    </source>
</evidence>
<proteinExistence type="predicted"/>